<reference evidence="2" key="1">
    <citation type="submission" date="2021-02" db="EMBL/GenBank/DDBJ databases">
        <authorList>
            <person name="Dougan E. K."/>
            <person name="Rhodes N."/>
            <person name="Thang M."/>
            <person name="Chan C."/>
        </authorList>
    </citation>
    <scope>NUCLEOTIDE SEQUENCE</scope>
</reference>
<keyword evidence="3" id="KW-1185">Reference proteome</keyword>
<dbReference type="AlphaFoldDB" id="A0A813HMN3"/>
<dbReference type="Gene3D" id="3.40.50.1240">
    <property type="entry name" value="Phosphoglycerate mutase-like"/>
    <property type="match status" value="1"/>
</dbReference>
<dbReference type="SMART" id="SM00855">
    <property type="entry name" value="PGAM"/>
    <property type="match status" value="1"/>
</dbReference>
<proteinExistence type="predicted"/>
<dbReference type="SUPFAM" id="SSF55856">
    <property type="entry name" value="Cytochrome b5-like heme/steroid binding domain"/>
    <property type="match status" value="1"/>
</dbReference>
<dbReference type="PANTHER" id="PTHR48100:SF1">
    <property type="entry name" value="HISTIDINE PHOSPHATASE FAMILY PROTEIN-RELATED"/>
    <property type="match status" value="1"/>
</dbReference>
<gene>
    <name evidence="2" type="ORF">PGLA1383_LOCUS53911</name>
</gene>
<name>A0A813HMN3_POLGL</name>
<evidence type="ECO:0000313" key="2">
    <source>
        <dbReference type="EMBL" id="CAE8638795.1"/>
    </source>
</evidence>
<dbReference type="CDD" id="cd07067">
    <property type="entry name" value="HP_PGM_like"/>
    <property type="match status" value="1"/>
</dbReference>
<dbReference type="InterPro" id="IPR029033">
    <property type="entry name" value="His_PPase_superfam"/>
</dbReference>
<protein>
    <recommendedName>
        <fullName evidence="1">Cytochrome b5 heme-binding domain-containing protein</fullName>
    </recommendedName>
</protein>
<dbReference type="Pfam" id="PF00300">
    <property type="entry name" value="His_Phos_1"/>
    <property type="match status" value="1"/>
</dbReference>
<dbReference type="Pfam" id="PF00173">
    <property type="entry name" value="Cyt-b5"/>
    <property type="match status" value="1"/>
</dbReference>
<dbReference type="InterPro" id="IPR001199">
    <property type="entry name" value="Cyt_B5-like_heme/steroid-bd"/>
</dbReference>
<dbReference type="InterPro" id="IPR036400">
    <property type="entry name" value="Cyt_B5-like_heme/steroid_sf"/>
</dbReference>
<sequence length="323" mass="34768">MIPAAASRGIAAAATCALRKKRVHFLRHGQAMHNINAEALREQGCTYQAFIDQMAADDCFDAALTEAGAAHAASVGKQLGGQGLLEGVELVVSSPLSRALDTADAVLPAKAGVCRVVLDDLREISGLLLNGKRRRRSELVDLYPGWDCSGLGEDDELWTPELESQAACAERGYKALKWLWDSDATEMLVVAHGGMFKFLFELHPGVKADISVRLGLANEGIGHRCVQPPDLLSVYDLTVFHKRHPGGPGTLLQMGGKDATSAAATAHKSALPANLMWEFCIGHIVREKIVRPKPVKVKPPKVLVDDLPTRMLTGYGYGLLTGF</sequence>
<feature type="domain" description="Cytochrome b5 heme-binding" evidence="1">
    <location>
        <begin position="234"/>
        <end position="285"/>
    </location>
</feature>
<evidence type="ECO:0000313" key="3">
    <source>
        <dbReference type="Proteomes" id="UP000654075"/>
    </source>
</evidence>
<dbReference type="Gene3D" id="3.10.120.10">
    <property type="entry name" value="Cytochrome b5-like heme/steroid binding domain"/>
    <property type="match status" value="1"/>
</dbReference>
<dbReference type="Proteomes" id="UP000654075">
    <property type="component" value="Unassembled WGS sequence"/>
</dbReference>
<comment type="caution">
    <text evidence="2">The sequence shown here is derived from an EMBL/GenBank/DDBJ whole genome shotgun (WGS) entry which is preliminary data.</text>
</comment>
<organism evidence="2 3">
    <name type="scientific">Polarella glacialis</name>
    <name type="common">Dinoflagellate</name>
    <dbReference type="NCBI Taxonomy" id="89957"/>
    <lineage>
        <taxon>Eukaryota</taxon>
        <taxon>Sar</taxon>
        <taxon>Alveolata</taxon>
        <taxon>Dinophyceae</taxon>
        <taxon>Suessiales</taxon>
        <taxon>Suessiaceae</taxon>
        <taxon>Polarella</taxon>
    </lineage>
</organism>
<dbReference type="PROSITE" id="PS50255">
    <property type="entry name" value="CYTOCHROME_B5_2"/>
    <property type="match status" value="1"/>
</dbReference>
<dbReference type="InterPro" id="IPR013078">
    <property type="entry name" value="His_Pase_superF_clade-1"/>
</dbReference>
<dbReference type="GO" id="GO:0016791">
    <property type="term" value="F:phosphatase activity"/>
    <property type="evidence" value="ECO:0007669"/>
    <property type="project" value="TreeGrafter"/>
</dbReference>
<dbReference type="SUPFAM" id="SSF53254">
    <property type="entry name" value="Phosphoglycerate mutase-like"/>
    <property type="match status" value="1"/>
</dbReference>
<dbReference type="EMBL" id="CAJNNV010032068">
    <property type="protein sequence ID" value="CAE8638795.1"/>
    <property type="molecule type" value="Genomic_DNA"/>
</dbReference>
<accession>A0A813HMN3</accession>
<dbReference type="PANTHER" id="PTHR48100">
    <property type="entry name" value="BROAD-SPECIFICITY PHOSPHATASE YOR283W-RELATED"/>
    <property type="match status" value="1"/>
</dbReference>
<evidence type="ECO:0000259" key="1">
    <source>
        <dbReference type="PROSITE" id="PS50255"/>
    </source>
</evidence>
<dbReference type="GO" id="GO:0005737">
    <property type="term" value="C:cytoplasm"/>
    <property type="evidence" value="ECO:0007669"/>
    <property type="project" value="TreeGrafter"/>
</dbReference>
<dbReference type="InterPro" id="IPR050275">
    <property type="entry name" value="PGM_Phosphatase"/>
</dbReference>
<dbReference type="OrthoDB" id="260519at2759"/>
<feature type="non-terminal residue" evidence="2">
    <location>
        <position position="323"/>
    </location>
</feature>